<evidence type="ECO:0000313" key="3">
    <source>
        <dbReference type="Proteomes" id="UP000600449"/>
    </source>
</evidence>
<dbReference type="SUPFAM" id="SSF54975">
    <property type="entry name" value="Acylphosphatase/BLUF domain-like"/>
    <property type="match status" value="1"/>
</dbReference>
<dbReference type="SMART" id="SM01034">
    <property type="entry name" value="BLUF"/>
    <property type="match status" value="1"/>
</dbReference>
<keyword evidence="3" id="KW-1185">Reference proteome</keyword>
<proteinExistence type="predicted"/>
<gene>
    <name evidence="2" type="ORF">GCM10011322_36810</name>
</gene>
<accession>A0A917V6K5</accession>
<dbReference type="GO" id="GO:0009882">
    <property type="term" value="F:blue light photoreceptor activity"/>
    <property type="evidence" value="ECO:0007669"/>
    <property type="project" value="InterPro"/>
</dbReference>
<reference evidence="2 3" key="1">
    <citation type="journal article" date="2014" name="Int. J. Syst. Evol. Microbiol.">
        <title>Complete genome sequence of Corynebacterium casei LMG S-19264T (=DSM 44701T), isolated from a smear-ripened cheese.</title>
        <authorList>
            <consortium name="US DOE Joint Genome Institute (JGI-PGF)"/>
            <person name="Walter F."/>
            <person name="Albersmeier A."/>
            <person name="Kalinowski J."/>
            <person name="Ruckert C."/>
        </authorList>
    </citation>
    <scope>NUCLEOTIDE SEQUENCE [LARGE SCALE GENOMIC DNA]</scope>
    <source>
        <strain evidence="2 3">CGMCC 1.9161</strain>
    </source>
</reference>
<dbReference type="InterPro" id="IPR007024">
    <property type="entry name" value="BLUF_domain"/>
</dbReference>
<evidence type="ECO:0000313" key="2">
    <source>
        <dbReference type="EMBL" id="GGK46392.1"/>
    </source>
</evidence>
<dbReference type="AlphaFoldDB" id="A0A917V6K5"/>
<dbReference type="PROSITE" id="PS50925">
    <property type="entry name" value="BLUF"/>
    <property type="match status" value="1"/>
</dbReference>
<name>A0A917V6K5_9HYPH</name>
<protein>
    <recommendedName>
        <fullName evidence="1">BLUF domain-containing protein</fullName>
    </recommendedName>
</protein>
<dbReference type="Gene3D" id="3.30.70.100">
    <property type="match status" value="1"/>
</dbReference>
<comment type="caution">
    <text evidence="2">The sequence shown here is derived from an EMBL/GenBank/DDBJ whole genome shotgun (WGS) entry which is preliminary data.</text>
</comment>
<organism evidence="2 3">
    <name type="scientific">Salinarimonas ramus</name>
    <dbReference type="NCBI Taxonomy" id="690164"/>
    <lineage>
        <taxon>Bacteria</taxon>
        <taxon>Pseudomonadati</taxon>
        <taxon>Pseudomonadota</taxon>
        <taxon>Alphaproteobacteria</taxon>
        <taxon>Hyphomicrobiales</taxon>
        <taxon>Salinarimonadaceae</taxon>
        <taxon>Salinarimonas</taxon>
    </lineage>
</organism>
<dbReference type="InterPro" id="IPR036046">
    <property type="entry name" value="Acylphosphatase-like_dom_sf"/>
</dbReference>
<dbReference type="GO" id="GO:0071949">
    <property type="term" value="F:FAD binding"/>
    <property type="evidence" value="ECO:0007669"/>
    <property type="project" value="InterPro"/>
</dbReference>
<dbReference type="EMBL" id="BMMF01000012">
    <property type="protein sequence ID" value="GGK46392.1"/>
    <property type="molecule type" value="Genomic_DNA"/>
</dbReference>
<dbReference type="Proteomes" id="UP000600449">
    <property type="component" value="Unassembled WGS sequence"/>
</dbReference>
<dbReference type="Pfam" id="PF04940">
    <property type="entry name" value="BLUF"/>
    <property type="match status" value="1"/>
</dbReference>
<sequence length="144" mass="15736">MSIAQPSRLLYHSRIAPGFDAGARARLLETSERRNGEAGLRSGLVAYRGVFMQALEGDIDEVTEVFRRLLVDPRHHGVTLVHLGAVEANALPPVRMAMLDEEEIVEELLAQHRAQPPFDPGALGAAAMTAIIRQACLARTFLVD</sequence>
<evidence type="ECO:0000259" key="1">
    <source>
        <dbReference type="PROSITE" id="PS50925"/>
    </source>
</evidence>
<dbReference type="RefSeq" id="WP_188914730.1">
    <property type="nucleotide sequence ID" value="NZ_BMMF01000012.1"/>
</dbReference>
<feature type="domain" description="BLUF" evidence="1">
    <location>
        <begin position="6"/>
        <end position="97"/>
    </location>
</feature>